<name>A0A3L6ZYM1_9MICO</name>
<proteinExistence type="predicted"/>
<dbReference type="OrthoDB" id="57886at2"/>
<dbReference type="RefSeq" id="WP_121671989.1">
    <property type="nucleotide sequence ID" value="NZ_BMXM01000003.1"/>
</dbReference>
<gene>
    <name evidence="3" type="ORF">D9V29_03795</name>
</gene>
<keyword evidence="4" id="KW-1185">Reference proteome</keyword>
<feature type="domain" description="UBP-type" evidence="2">
    <location>
        <begin position="1"/>
        <end position="105"/>
    </location>
</feature>
<protein>
    <recommendedName>
        <fullName evidence="2">UBP-type domain-containing protein</fullName>
    </recommendedName>
</protein>
<reference evidence="3 4" key="1">
    <citation type="submission" date="2018-10" db="EMBL/GenBank/DDBJ databases">
        <authorList>
            <person name="Li J."/>
        </authorList>
    </citation>
    <scope>NUCLEOTIDE SEQUENCE [LARGE SCALE GENOMIC DNA]</scope>
    <source>
        <strain evidence="3 4">CCTCC AB209002</strain>
    </source>
</reference>
<dbReference type="AlphaFoldDB" id="A0A3L6ZYM1"/>
<dbReference type="PROSITE" id="PS50271">
    <property type="entry name" value="ZF_UBP"/>
    <property type="match status" value="1"/>
</dbReference>
<dbReference type="EMBL" id="RCUV01000003">
    <property type="protein sequence ID" value="RLP73136.1"/>
    <property type="molecule type" value="Genomic_DNA"/>
</dbReference>
<evidence type="ECO:0000256" key="1">
    <source>
        <dbReference type="SAM" id="MobiDB-lite"/>
    </source>
</evidence>
<evidence type="ECO:0000259" key="2">
    <source>
        <dbReference type="PROSITE" id="PS50271"/>
    </source>
</evidence>
<dbReference type="SUPFAM" id="SSF57850">
    <property type="entry name" value="RING/U-box"/>
    <property type="match status" value="1"/>
</dbReference>
<dbReference type="InterPro" id="IPR013083">
    <property type="entry name" value="Znf_RING/FYVE/PHD"/>
</dbReference>
<dbReference type="Pfam" id="PF02148">
    <property type="entry name" value="zf-UBP"/>
    <property type="match status" value="1"/>
</dbReference>
<dbReference type="GO" id="GO:0008270">
    <property type="term" value="F:zinc ion binding"/>
    <property type="evidence" value="ECO:0007669"/>
    <property type="project" value="InterPro"/>
</dbReference>
<comment type="caution">
    <text evidence="3">The sequence shown here is derived from an EMBL/GenBank/DDBJ whole genome shotgun (WGS) entry which is preliminary data.</text>
</comment>
<dbReference type="Gene3D" id="3.30.40.10">
    <property type="entry name" value="Zinc/RING finger domain, C3HC4 (zinc finger)"/>
    <property type="match status" value="1"/>
</dbReference>
<organism evidence="3 4">
    <name type="scientific">Mycetocola manganoxydans</name>
    <dbReference type="NCBI Taxonomy" id="699879"/>
    <lineage>
        <taxon>Bacteria</taxon>
        <taxon>Bacillati</taxon>
        <taxon>Actinomycetota</taxon>
        <taxon>Actinomycetes</taxon>
        <taxon>Micrococcales</taxon>
        <taxon>Microbacteriaceae</taxon>
        <taxon>Mycetocola</taxon>
    </lineage>
</organism>
<feature type="region of interest" description="Disordered" evidence="1">
    <location>
        <begin position="87"/>
        <end position="120"/>
    </location>
</feature>
<evidence type="ECO:0000313" key="4">
    <source>
        <dbReference type="Proteomes" id="UP000270299"/>
    </source>
</evidence>
<sequence length="120" mass="13235">MTDNDGRDGIDPSVAPVGTVCPDCEAISGWWVHLRRCALCAHIGCCDTSPSKHATAHFTETGHPIMQSFEPGENWFWSYPEQKTFFGPRLAEPTSRPESQPSPGPADRVPENWRDILGIA</sequence>
<dbReference type="Proteomes" id="UP000270299">
    <property type="component" value="Unassembled WGS sequence"/>
</dbReference>
<dbReference type="InterPro" id="IPR001607">
    <property type="entry name" value="Znf_UBP"/>
</dbReference>
<accession>A0A3L6ZYM1</accession>
<evidence type="ECO:0000313" key="3">
    <source>
        <dbReference type="EMBL" id="RLP73136.1"/>
    </source>
</evidence>